<dbReference type="AlphaFoldDB" id="A0A166EHB5"/>
<evidence type="ECO:0000256" key="1">
    <source>
        <dbReference type="SAM" id="MobiDB-lite"/>
    </source>
</evidence>
<accession>A0A166EHB5</accession>
<dbReference type="Proteomes" id="UP000076532">
    <property type="component" value="Unassembled WGS sequence"/>
</dbReference>
<evidence type="ECO:0000313" key="2">
    <source>
        <dbReference type="EMBL" id="KZP15767.1"/>
    </source>
</evidence>
<proteinExistence type="predicted"/>
<sequence>MKRLDPQHLDANVFQPNPETAGVPLSEGSLQSGKNKKRTPSTSCIKSPKSRQMSIRKSRSKPAIRKFHDELESCHPALANFPSPSPSFSTDASCNKENVLPNSQRSLSYITVLKYDWLKEEQKPVALTLSDQCAGHLAAPCNPNPYQHHQVPATLEIRTPQPQTPICLGNLKLLSNASGEEPYLEAYAPTQDIGKEGYSHLCVRINSQNTSPIYFSSRTRLLKPTLEVSSFRDKHVLPPPPAPSYHPYLPHEHQTKIACHCYAGLCLDAHQCPDVPPIRMRASGPAIYTEFQRVLLKSARSFGRSPVDREITPIYAPEKSDTAEVNCQKSQSSPDLQFSEHSSYPIWGTSTDDPSFLHVLPQLFEPNHASMHQEAADSFRPSIYESSQDMHTTAATPERGVLEFELSTPILQTRPLSLPPFSYQNSSSLYSYDGR</sequence>
<protein>
    <submittedName>
        <fullName evidence="2">Uncharacterized protein</fullName>
    </submittedName>
</protein>
<dbReference type="EMBL" id="KV417601">
    <property type="protein sequence ID" value="KZP15767.1"/>
    <property type="molecule type" value="Genomic_DNA"/>
</dbReference>
<organism evidence="2 3">
    <name type="scientific">Athelia psychrophila</name>
    <dbReference type="NCBI Taxonomy" id="1759441"/>
    <lineage>
        <taxon>Eukaryota</taxon>
        <taxon>Fungi</taxon>
        <taxon>Dikarya</taxon>
        <taxon>Basidiomycota</taxon>
        <taxon>Agaricomycotina</taxon>
        <taxon>Agaricomycetes</taxon>
        <taxon>Agaricomycetidae</taxon>
        <taxon>Atheliales</taxon>
        <taxon>Atheliaceae</taxon>
        <taxon>Athelia</taxon>
    </lineage>
</organism>
<reference evidence="2 3" key="1">
    <citation type="journal article" date="2016" name="Mol. Biol. Evol.">
        <title>Comparative Genomics of Early-Diverging Mushroom-Forming Fungi Provides Insights into the Origins of Lignocellulose Decay Capabilities.</title>
        <authorList>
            <person name="Nagy L.G."/>
            <person name="Riley R."/>
            <person name="Tritt A."/>
            <person name="Adam C."/>
            <person name="Daum C."/>
            <person name="Floudas D."/>
            <person name="Sun H."/>
            <person name="Yadav J.S."/>
            <person name="Pangilinan J."/>
            <person name="Larsson K.H."/>
            <person name="Matsuura K."/>
            <person name="Barry K."/>
            <person name="Labutti K."/>
            <person name="Kuo R."/>
            <person name="Ohm R.A."/>
            <person name="Bhattacharya S.S."/>
            <person name="Shirouzu T."/>
            <person name="Yoshinaga Y."/>
            <person name="Martin F.M."/>
            <person name="Grigoriev I.V."/>
            <person name="Hibbett D.S."/>
        </authorList>
    </citation>
    <scope>NUCLEOTIDE SEQUENCE [LARGE SCALE GENOMIC DNA]</scope>
    <source>
        <strain evidence="2 3">CBS 109695</strain>
    </source>
</reference>
<gene>
    <name evidence="2" type="ORF">FIBSPDRAFT_935034</name>
</gene>
<feature type="region of interest" description="Disordered" evidence="1">
    <location>
        <begin position="1"/>
        <end position="61"/>
    </location>
</feature>
<name>A0A166EHB5_9AGAM</name>
<feature type="compositionally biased region" description="Polar residues" evidence="1">
    <location>
        <begin position="40"/>
        <end position="53"/>
    </location>
</feature>
<evidence type="ECO:0000313" key="3">
    <source>
        <dbReference type="Proteomes" id="UP000076532"/>
    </source>
</evidence>
<keyword evidence="3" id="KW-1185">Reference proteome</keyword>